<evidence type="ECO:0000259" key="2">
    <source>
        <dbReference type="Pfam" id="PF13452"/>
    </source>
</evidence>
<protein>
    <recommendedName>
        <fullName evidence="2">FAS1-like dehydratase domain-containing protein</fullName>
    </recommendedName>
</protein>
<dbReference type="InterPro" id="IPR052741">
    <property type="entry name" value="Mitochondrial_HTD2"/>
</dbReference>
<dbReference type="EMBL" id="NEVU01000003">
    <property type="protein sequence ID" value="OZI71563.1"/>
    <property type="molecule type" value="Genomic_DNA"/>
</dbReference>
<evidence type="ECO:0000313" key="3">
    <source>
        <dbReference type="EMBL" id="OZI71563.1"/>
    </source>
</evidence>
<dbReference type="InterPro" id="IPR029069">
    <property type="entry name" value="HotDog_dom_sf"/>
</dbReference>
<gene>
    <name evidence="3" type="ORF">CAL22_17280</name>
</gene>
<feature type="domain" description="FAS1-like dehydratase" evidence="2">
    <location>
        <begin position="77"/>
        <end position="141"/>
    </location>
</feature>
<dbReference type="GO" id="GO:0019171">
    <property type="term" value="F:(3R)-hydroxyacyl-[acyl-carrier-protein] dehydratase activity"/>
    <property type="evidence" value="ECO:0007669"/>
    <property type="project" value="TreeGrafter"/>
</dbReference>
<dbReference type="SUPFAM" id="SSF54637">
    <property type="entry name" value="Thioesterase/thiol ester dehydrase-isomerase"/>
    <property type="match status" value="2"/>
</dbReference>
<dbReference type="OrthoDB" id="7183822at2"/>
<dbReference type="Gene3D" id="3.10.129.10">
    <property type="entry name" value="Hotdog Thioesterase"/>
    <property type="match status" value="2"/>
</dbReference>
<dbReference type="Proteomes" id="UP000216429">
    <property type="component" value="Unassembled WGS sequence"/>
</dbReference>
<comment type="caution">
    <text evidence="3">The sequence shown here is derived from an EMBL/GenBank/DDBJ whole genome shotgun (WGS) entry which is preliminary data.</text>
</comment>
<feature type="region of interest" description="Disordered" evidence="1">
    <location>
        <begin position="149"/>
        <end position="176"/>
    </location>
</feature>
<proteinExistence type="predicted"/>
<feature type="compositionally biased region" description="Basic and acidic residues" evidence="1">
    <location>
        <begin position="160"/>
        <end position="170"/>
    </location>
</feature>
<keyword evidence="4" id="KW-1185">Reference proteome</keyword>
<organism evidence="3 4">
    <name type="scientific">Bordetella genomosp. 12</name>
    <dbReference type="NCBI Taxonomy" id="463035"/>
    <lineage>
        <taxon>Bacteria</taxon>
        <taxon>Pseudomonadati</taxon>
        <taxon>Pseudomonadota</taxon>
        <taxon>Betaproteobacteria</taxon>
        <taxon>Burkholderiales</taxon>
        <taxon>Alcaligenaceae</taxon>
        <taxon>Bordetella</taxon>
    </lineage>
</organism>
<dbReference type="AlphaFoldDB" id="A0A261VEH7"/>
<reference evidence="4" key="1">
    <citation type="submission" date="2017-05" db="EMBL/GenBank/DDBJ databases">
        <title>Complete and WGS of Bordetella genogroups.</title>
        <authorList>
            <person name="Spilker T."/>
            <person name="Lipuma J."/>
        </authorList>
    </citation>
    <scope>NUCLEOTIDE SEQUENCE [LARGE SCALE GENOMIC DNA]</scope>
    <source>
        <strain evidence="4">AU6712</strain>
    </source>
</reference>
<dbReference type="RefSeq" id="WP_094815379.1">
    <property type="nucleotide sequence ID" value="NZ_NEVU01000003.1"/>
</dbReference>
<evidence type="ECO:0000256" key="1">
    <source>
        <dbReference type="SAM" id="MobiDB-lite"/>
    </source>
</evidence>
<evidence type="ECO:0000313" key="4">
    <source>
        <dbReference type="Proteomes" id="UP000216429"/>
    </source>
</evidence>
<name>A0A261VEH7_9BORD</name>
<accession>A0A261VEH7</accession>
<sequence length="286" mass="31604">MIDIDALQPWLGRERCAADEVSATQARRMAALLDLEPRQWAGGDALPAHWYCMLFGETARQSQLGTDGHPEKGDFLPPVMLPRRMFAGRRVQFQRSLHIGEQVVRRTRIQAITPKRGRSGEMCFVTLRHDIDGEQGTAVVEEQDIVYRQASPPRQASADKPPELPARREMPTLGATSITPDTTMLFRYSAITFNGHRIHYDRDYASGVEGYPGLVVNGGLTLLLLWEQARQSGLAFSTSVSRNLKGLIAGQPLYIRTEQRETGTTIYALDAAGEVAVEAVLAGESA</sequence>
<dbReference type="Pfam" id="PF13452">
    <property type="entry name" value="FAS1_DH_region"/>
    <property type="match status" value="1"/>
</dbReference>
<dbReference type="PANTHER" id="PTHR28152:SF1">
    <property type="entry name" value="HYDROXYACYL-THIOESTER DEHYDRATASE TYPE 2, MITOCHONDRIAL"/>
    <property type="match status" value="1"/>
</dbReference>
<dbReference type="PANTHER" id="PTHR28152">
    <property type="entry name" value="HYDROXYACYL-THIOESTER DEHYDRATASE TYPE 2, MITOCHONDRIAL"/>
    <property type="match status" value="1"/>
</dbReference>
<dbReference type="InterPro" id="IPR039569">
    <property type="entry name" value="FAS1-like_DH_region"/>
</dbReference>